<accession>A0A248TK18</accession>
<dbReference type="AlphaFoldDB" id="A0A248TK18"/>
<keyword evidence="3" id="KW-1185">Reference proteome</keyword>
<evidence type="ECO:0000313" key="2">
    <source>
        <dbReference type="EMBL" id="ASV68564.1"/>
    </source>
</evidence>
<proteinExistence type="predicted"/>
<reference evidence="2 3" key="1">
    <citation type="submission" date="2017-08" db="EMBL/GenBank/DDBJ databases">
        <title>Complete Genome Sequence of Bacillus kochii Oregon-R-modENCODE STRAIN BDGP4, isolated from Drosophila melanogaster gut.</title>
        <authorList>
            <person name="Wan K.H."/>
            <person name="Yu C."/>
            <person name="Park S."/>
            <person name="Hammonds A.S."/>
            <person name="Booth B.W."/>
            <person name="Celniker S.E."/>
        </authorList>
    </citation>
    <scope>NUCLEOTIDE SEQUENCE [LARGE SCALE GENOMIC DNA]</scope>
    <source>
        <strain evidence="2 3">BDGP4</strain>
    </source>
</reference>
<evidence type="ECO:0000256" key="1">
    <source>
        <dbReference type="SAM" id="Phobius"/>
    </source>
</evidence>
<dbReference type="KEGG" id="bko:CKF48_15385"/>
<sequence>MELEDVALYVSVIMALFLFSFAYVEGIRIANSPGKVYGGTFIFTVTAAFIFSRLSYLFI</sequence>
<dbReference type="EMBL" id="CP022983">
    <property type="protein sequence ID" value="ASV68564.1"/>
    <property type="molecule type" value="Genomic_DNA"/>
</dbReference>
<evidence type="ECO:0000313" key="3">
    <source>
        <dbReference type="Proteomes" id="UP000215137"/>
    </source>
</evidence>
<organism evidence="2 3">
    <name type="scientific">Cytobacillus kochii</name>
    <dbReference type="NCBI Taxonomy" id="859143"/>
    <lineage>
        <taxon>Bacteria</taxon>
        <taxon>Bacillati</taxon>
        <taxon>Bacillota</taxon>
        <taxon>Bacilli</taxon>
        <taxon>Bacillales</taxon>
        <taxon>Bacillaceae</taxon>
        <taxon>Cytobacillus</taxon>
    </lineage>
</organism>
<name>A0A248TK18_9BACI</name>
<keyword evidence="1" id="KW-1133">Transmembrane helix</keyword>
<dbReference type="OrthoDB" id="2939462at2"/>
<keyword evidence="1" id="KW-0812">Transmembrane</keyword>
<keyword evidence="1" id="KW-0472">Membrane</keyword>
<protein>
    <submittedName>
        <fullName evidence="2">Uncharacterized protein</fullName>
    </submittedName>
</protein>
<feature type="transmembrane region" description="Helical" evidence="1">
    <location>
        <begin position="6"/>
        <end position="24"/>
    </location>
</feature>
<dbReference type="Proteomes" id="UP000215137">
    <property type="component" value="Chromosome"/>
</dbReference>
<gene>
    <name evidence="2" type="ORF">CKF48_15385</name>
</gene>
<feature type="transmembrane region" description="Helical" evidence="1">
    <location>
        <begin position="36"/>
        <end position="58"/>
    </location>
</feature>